<proteinExistence type="predicted"/>
<keyword evidence="3" id="KW-1185">Reference proteome</keyword>
<name>A0A8B8B0N5_CRAVI</name>
<keyword evidence="1" id="KW-0175">Coiled coil</keyword>
<reference evidence="4" key="2">
    <citation type="submission" date="2025-08" db="UniProtKB">
        <authorList>
            <consortium name="RefSeq"/>
        </authorList>
    </citation>
    <scope>IDENTIFICATION</scope>
    <source>
        <tissue evidence="4">Whole sample</tissue>
    </source>
</reference>
<dbReference type="AlphaFoldDB" id="A0A8B8B0N5"/>
<accession>A0A8B8B0N5</accession>
<organism evidence="3 4">
    <name type="scientific">Crassostrea virginica</name>
    <name type="common">Eastern oyster</name>
    <dbReference type="NCBI Taxonomy" id="6565"/>
    <lineage>
        <taxon>Eukaryota</taxon>
        <taxon>Metazoa</taxon>
        <taxon>Spiralia</taxon>
        <taxon>Lophotrochozoa</taxon>
        <taxon>Mollusca</taxon>
        <taxon>Bivalvia</taxon>
        <taxon>Autobranchia</taxon>
        <taxon>Pteriomorphia</taxon>
        <taxon>Ostreida</taxon>
        <taxon>Ostreoidea</taxon>
        <taxon>Ostreidae</taxon>
        <taxon>Crassostrea</taxon>
    </lineage>
</organism>
<dbReference type="Proteomes" id="UP000694844">
    <property type="component" value="Chromosome 1"/>
</dbReference>
<evidence type="ECO:0000256" key="2">
    <source>
        <dbReference type="SAM" id="MobiDB-lite"/>
    </source>
</evidence>
<evidence type="ECO:0000256" key="1">
    <source>
        <dbReference type="SAM" id="Coils"/>
    </source>
</evidence>
<dbReference type="KEGG" id="cvn:111106261"/>
<dbReference type="RefSeq" id="XP_022296578.1">
    <property type="nucleotide sequence ID" value="XM_022440870.1"/>
</dbReference>
<evidence type="ECO:0000313" key="3">
    <source>
        <dbReference type="Proteomes" id="UP000694844"/>
    </source>
</evidence>
<dbReference type="GeneID" id="111106261"/>
<feature type="coiled-coil region" evidence="1">
    <location>
        <begin position="240"/>
        <end position="267"/>
    </location>
</feature>
<gene>
    <name evidence="4" type="primary">LOC111106261</name>
</gene>
<protein>
    <submittedName>
        <fullName evidence="4">Uncharacterized protein LOC111106261</fullName>
    </submittedName>
</protein>
<sequence length="384" mass="44396">MSEKRKLTYKVKKDSDKALEMLDVRFLDEKESRIQRAFDGLSNITIPCERDSTMKEWMALVKKRFYPCIREKMIPVFQSNGKFIRLEENATIYNEQSILFKEQRNNNSEALLEPQDNPPKSIPVVDVTDSEDEFQSSASNDIKREEEANEVTPKTSTPISNKLPQCVNYDSDCDLACPEKKTKVHSDSDCELPEITCITSKNKTKEKDRNHDLSYEDNEEELECVREFENDENEKNLQDDEGVMNNLKEYEEMMQKKKERKAFADSTFIKFPSLEEPSIRVSVIYESHGGLSINRPFKVTETLSSIYTWILSEVEPEILPPVFHLECRKPSSCEQSNCPHIWELEKAHSKKITELPPVLFLREGNFSANDTLTGFGDVLFSELA</sequence>
<reference evidence="3" key="1">
    <citation type="submission" date="2024-06" db="UniProtKB">
        <authorList>
            <consortium name="RefSeq"/>
        </authorList>
    </citation>
    <scope>NUCLEOTIDE SEQUENCE [LARGE SCALE GENOMIC DNA]</scope>
</reference>
<feature type="region of interest" description="Disordered" evidence="2">
    <location>
        <begin position="130"/>
        <end position="157"/>
    </location>
</feature>
<evidence type="ECO:0000313" key="4">
    <source>
        <dbReference type="RefSeq" id="XP_022296578.1"/>
    </source>
</evidence>